<sequence length="762" mass="83897">MKLFLLSRNRPLFLWACLDSLHRLTRSPVSIIVIDAASDDPLVGRVLDGFDRRGLFERIVRLDSNDPAQVWRTIAAMLGPDDAFVGYIESDVVIEPGPYPCWLGRLEELMRSDDRLAMLGSAIVKDDFVSIETARRLLPEADEQVLRAQIYAADPEREQDVAEAAGQPVFFPHNPAGRLLLLRTAALRVIGPATDSDMTERLREHGWRSGISTEVRHRHLSLLNIFDYPEYDVRRRNAYMASLSYKAQAERALAGHALSDDPDLHILADGVRIDPREDDDLLVFDLPERAAEIALVSRRGYAFGADDLRPLGVAVDRLRLDGRDAIADATLGAGWHAFEAAGSRSRWMSGRATLPACREVRLRISARVPYLPEQDVQAMIPPAQPETTDTTASDAARPAEIPAGALDFASWETCWGWAWDATAPDDPVDLDIRLDGETLFTLRAEIYRSDLVGAGIGNGRHGFYFRVPSSLSPRQAAVLEITLAGSDRHILGSPTLLRDPAAAIDPVPLDQTLAETTSRLLDHARGEDEARALATSLLRQFDRVQQHLGRIGEAKQRRDRHLDGLGGLSKAIDETIQAVIERHRPLRIAPVASPELSVVIPVHGRFDLAYRAIETVIEQSGRDAFAWPGGVEIILVDDGSRDETLFAAMVLDGVIILRHAQAQGFVGAVTAGVRASRGRMLLLLNSDTELQPGALSELRRTFDLDPSIGIVGARLLSPDGRLAEAGGIVWRLGDAWNWGRGAIRRRRASGICAMRTTSPARR</sequence>
<dbReference type="Pfam" id="PF00535">
    <property type="entry name" value="Glycos_transf_2"/>
    <property type="match status" value="1"/>
</dbReference>
<protein>
    <submittedName>
        <fullName evidence="2">Glycosyltransferase involved in cell wall biosynthesis</fullName>
    </submittedName>
</protein>
<gene>
    <name evidence="2" type="ORF">FHR90_003045</name>
</gene>
<dbReference type="GO" id="GO:0016740">
    <property type="term" value="F:transferase activity"/>
    <property type="evidence" value="ECO:0007669"/>
    <property type="project" value="UniProtKB-KW"/>
</dbReference>
<comment type="caution">
    <text evidence="2">The sequence shown here is derived from an EMBL/GenBank/DDBJ whole genome shotgun (WGS) entry which is preliminary data.</text>
</comment>
<evidence type="ECO:0000259" key="1">
    <source>
        <dbReference type="Pfam" id="PF00535"/>
    </source>
</evidence>
<dbReference type="SUPFAM" id="SSF53448">
    <property type="entry name" value="Nucleotide-diphospho-sugar transferases"/>
    <property type="match status" value="2"/>
</dbReference>
<dbReference type="PANTHER" id="PTHR43179">
    <property type="entry name" value="RHAMNOSYLTRANSFERASE WBBL"/>
    <property type="match status" value="1"/>
</dbReference>
<dbReference type="AlphaFoldDB" id="A0A839V6X5"/>
<proteinExistence type="predicted"/>
<dbReference type="RefSeq" id="WP_183275492.1">
    <property type="nucleotide sequence ID" value="NZ_JACHXV010000021.1"/>
</dbReference>
<keyword evidence="2" id="KW-0808">Transferase</keyword>
<dbReference type="InterPro" id="IPR001173">
    <property type="entry name" value="Glyco_trans_2-like"/>
</dbReference>
<evidence type="ECO:0000313" key="3">
    <source>
        <dbReference type="Proteomes" id="UP000557688"/>
    </source>
</evidence>
<dbReference type="Proteomes" id="UP000557688">
    <property type="component" value="Unassembled WGS sequence"/>
</dbReference>
<keyword evidence="3" id="KW-1185">Reference proteome</keyword>
<reference evidence="2 3" key="1">
    <citation type="submission" date="2020-08" db="EMBL/GenBank/DDBJ databases">
        <title>Genomic Encyclopedia of Type Strains, Phase III (KMG-III): the genomes of soil and plant-associated and newly described type strains.</title>
        <authorList>
            <person name="Whitman W."/>
        </authorList>
    </citation>
    <scope>NUCLEOTIDE SEQUENCE [LARGE SCALE GENOMIC DNA]</scope>
    <source>
        <strain evidence="2 3">CECT 8088</strain>
    </source>
</reference>
<evidence type="ECO:0000313" key="2">
    <source>
        <dbReference type="EMBL" id="MBB3175191.1"/>
    </source>
</evidence>
<name>A0A839V6X5_9PROT</name>
<feature type="domain" description="Glycosyltransferase 2-like" evidence="1">
    <location>
        <begin position="597"/>
        <end position="721"/>
    </location>
</feature>
<organism evidence="2 3">
    <name type="scientific">Endobacter medicaginis</name>
    <dbReference type="NCBI Taxonomy" id="1181271"/>
    <lineage>
        <taxon>Bacteria</taxon>
        <taxon>Pseudomonadati</taxon>
        <taxon>Pseudomonadota</taxon>
        <taxon>Alphaproteobacteria</taxon>
        <taxon>Acetobacterales</taxon>
        <taxon>Acetobacteraceae</taxon>
        <taxon>Endobacter</taxon>
    </lineage>
</organism>
<accession>A0A839V6X5</accession>
<dbReference type="Gene3D" id="3.90.550.10">
    <property type="entry name" value="Spore Coat Polysaccharide Biosynthesis Protein SpsA, Chain A"/>
    <property type="match status" value="2"/>
</dbReference>
<dbReference type="PANTHER" id="PTHR43179:SF7">
    <property type="entry name" value="RHAMNOSYLTRANSFERASE WBBL"/>
    <property type="match status" value="1"/>
</dbReference>
<dbReference type="EMBL" id="JACHXV010000021">
    <property type="protein sequence ID" value="MBB3175191.1"/>
    <property type="molecule type" value="Genomic_DNA"/>
</dbReference>
<dbReference type="InterPro" id="IPR029044">
    <property type="entry name" value="Nucleotide-diphossugar_trans"/>
</dbReference>